<dbReference type="AlphaFoldDB" id="A0A2S9Y600"/>
<reference evidence="2 3" key="1">
    <citation type="submission" date="2018-03" db="EMBL/GenBank/DDBJ databases">
        <title>Draft Genome Sequences of the Obligatory Marine Myxobacteria Enhygromyxa salina SWB007.</title>
        <authorList>
            <person name="Poehlein A."/>
            <person name="Moghaddam J.A."/>
            <person name="Harms H."/>
            <person name="Alanjari M."/>
            <person name="Koenig G.M."/>
            <person name="Daniel R."/>
            <person name="Schaeberle T.F."/>
        </authorList>
    </citation>
    <scope>NUCLEOTIDE SEQUENCE [LARGE SCALE GENOMIC DNA]</scope>
    <source>
        <strain evidence="2 3">SWB007</strain>
    </source>
</reference>
<gene>
    <name evidence="2" type="ORF">ENSA7_60090</name>
</gene>
<evidence type="ECO:0000313" key="2">
    <source>
        <dbReference type="EMBL" id="PRQ00515.1"/>
    </source>
</evidence>
<dbReference type="Proteomes" id="UP000238823">
    <property type="component" value="Unassembled WGS sequence"/>
</dbReference>
<proteinExistence type="predicted"/>
<comment type="caution">
    <text evidence="2">The sequence shown here is derived from an EMBL/GenBank/DDBJ whole genome shotgun (WGS) entry which is preliminary data.</text>
</comment>
<accession>A0A2S9Y600</accession>
<dbReference type="EMBL" id="PVNL01000118">
    <property type="protein sequence ID" value="PRQ00515.1"/>
    <property type="molecule type" value="Genomic_DNA"/>
</dbReference>
<sequence>MSNSVVNKYLPAVIASRRLAASRAKLIAERLYTPTGTLSFLLNFLGMRVGPLRPIPDWLHTAAQACEDDHPAIAEELREVAELELLHQRALDDDLREIYKHLGGLEFQQPLDPRIDRHSRLRGLVPTRSEPLLVLAIDLELAELDRVLGPALLTGCRRSLGPLLDACRFIRARIEDTDPRIQSRLARLSAVLESYPHRAMSWAVVATNVTQSYLEALEACADQAATMSPSGPRTSWSRPSCSALESA</sequence>
<evidence type="ECO:0000313" key="3">
    <source>
        <dbReference type="Proteomes" id="UP000238823"/>
    </source>
</evidence>
<organism evidence="2 3">
    <name type="scientific">Enhygromyxa salina</name>
    <dbReference type="NCBI Taxonomy" id="215803"/>
    <lineage>
        <taxon>Bacteria</taxon>
        <taxon>Pseudomonadati</taxon>
        <taxon>Myxococcota</taxon>
        <taxon>Polyangia</taxon>
        <taxon>Nannocystales</taxon>
        <taxon>Nannocystaceae</taxon>
        <taxon>Enhygromyxa</taxon>
    </lineage>
</organism>
<dbReference type="RefSeq" id="WP_106092869.1">
    <property type="nucleotide sequence ID" value="NZ_PVNL01000118.1"/>
</dbReference>
<feature type="region of interest" description="Disordered" evidence="1">
    <location>
        <begin position="226"/>
        <end position="247"/>
    </location>
</feature>
<name>A0A2S9Y600_9BACT</name>
<protein>
    <submittedName>
        <fullName evidence="2">Uncharacterized protein</fullName>
    </submittedName>
</protein>
<dbReference type="OrthoDB" id="9867087at2"/>
<evidence type="ECO:0000256" key="1">
    <source>
        <dbReference type="SAM" id="MobiDB-lite"/>
    </source>
</evidence>